<keyword evidence="2" id="KW-1185">Reference proteome</keyword>
<reference evidence="2" key="1">
    <citation type="submission" date="2016-10" db="EMBL/GenBank/DDBJ databases">
        <authorList>
            <person name="Varghese N."/>
            <person name="Submissions S."/>
        </authorList>
    </citation>
    <scope>NUCLEOTIDE SEQUENCE [LARGE SCALE GENOMIC DNA]</scope>
    <source>
        <strain evidence="2">SP</strain>
    </source>
</reference>
<proteinExistence type="predicted"/>
<dbReference type="EMBL" id="FNPI01000032">
    <property type="protein sequence ID" value="SDZ68198.1"/>
    <property type="molecule type" value="Genomic_DNA"/>
</dbReference>
<evidence type="ECO:0008006" key="3">
    <source>
        <dbReference type="Google" id="ProtNLM"/>
    </source>
</evidence>
<accession>A0A1H3V0U9</accession>
<dbReference type="AlphaFoldDB" id="A0A1H3V0U9"/>
<dbReference type="STRING" id="1503961.SAMN05421736_13222"/>
<dbReference type="Proteomes" id="UP000198935">
    <property type="component" value="Unassembled WGS sequence"/>
</dbReference>
<sequence>MENNLIDEWRAMDMKKVTMTSLLVFLIYLHFCIPVFAGSDDLQEVLYHDVIVTLLMPEIIEEINGYYETIFTQPPAVYPYMITVEEMKRMEEGRSFLFLISLHVTPVVGPHIGVGEDHIVFKLSGGGQKKVVKYEHLKNYELPDRWKKIRKKPAQ</sequence>
<evidence type="ECO:0000313" key="1">
    <source>
        <dbReference type="EMBL" id="SDZ68198.1"/>
    </source>
</evidence>
<gene>
    <name evidence="1" type="ORF">SAMN05421736_13222</name>
</gene>
<dbReference type="OrthoDB" id="1906683at2"/>
<name>A0A1H3V0U9_9BACI</name>
<dbReference type="Pfam" id="PF13027">
    <property type="entry name" value="DUF3888"/>
    <property type="match status" value="1"/>
</dbReference>
<dbReference type="InterPro" id="IPR024984">
    <property type="entry name" value="DUF3888"/>
</dbReference>
<protein>
    <recommendedName>
        <fullName evidence="3">DUF3888 domain-containing protein</fullName>
    </recommendedName>
</protein>
<organism evidence="1 2">
    <name type="scientific">Evansella caseinilytica</name>
    <dbReference type="NCBI Taxonomy" id="1503961"/>
    <lineage>
        <taxon>Bacteria</taxon>
        <taxon>Bacillati</taxon>
        <taxon>Bacillota</taxon>
        <taxon>Bacilli</taxon>
        <taxon>Bacillales</taxon>
        <taxon>Bacillaceae</taxon>
        <taxon>Evansella</taxon>
    </lineage>
</organism>
<evidence type="ECO:0000313" key="2">
    <source>
        <dbReference type="Proteomes" id="UP000198935"/>
    </source>
</evidence>